<evidence type="ECO:0000313" key="1">
    <source>
        <dbReference type="EMBL" id="GMN51301.1"/>
    </source>
</evidence>
<accession>A0AA88AU21</accession>
<dbReference type="EMBL" id="BTGU01000037">
    <property type="protein sequence ID" value="GMN51301.1"/>
    <property type="molecule type" value="Genomic_DNA"/>
</dbReference>
<organism evidence="1 2">
    <name type="scientific">Ficus carica</name>
    <name type="common">Common fig</name>
    <dbReference type="NCBI Taxonomy" id="3494"/>
    <lineage>
        <taxon>Eukaryota</taxon>
        <taxon>Viridiplantae</taxon>
        <taxon>Streptophyta</taxon>
        <taxon>Embryophyta</taxon>
        <taxon>Tracheophyta</taxon>
        <taxon>Spermatophyta</taxon>
        <taxon>Magnoliopsida</taxon>
        <taxon>eudicotyledons</taxon>
        <taxon>Gunneridae</taxon>
        <taxon>Pentapetalae</taxon>
        <taxon>rosids</taxon>
        <taxon>fabids</taxon>
        <taxon>Rosales</taxon>
        <taxon>Moraceae</taxon>
        <taxon>Ficeae</taxon>
        <taxon>Ficus</taxon>
    </lineage>
</organism>
<evidence type="ECO:0000313" key="2">
    <source>
        <dbReference type="Proteomes" id="UP001187192"/>
    </source>
</evidence>
<dbReference type="Proteomes" id="UP001187192">
    <property type="component" value="Unassembled WGS sequence"/>
</dbReference>
<protein>
    <submittedName>
        <fullName evidence="1">Uncharacterized protein</fullName>
    </submittedName>
</protein>
<reference evidence="1" key="1">
    <citation type="submission" date="2023-07" db="EMBL/GenBank/DDBJ databases">
        <title>draft genome sequence of fig (Ficus carica).</title>
        <authorList>
            <person name="Takahashi T."/>
            <person name="Nishimura K."/>
        </authorList>
    </citation>
    <scope>NUCLEOTIDE SEQUENCE</scope>
</reference>
<name>A0AA88AU21_FICCA</name>
<dbReference type="AlphaFoldDB" id="A0AA88AU21"/>
<gene>
    <name evidence="1" type="ORF">TIFTF001_020455</name>
</gene>
<proteinExistence type="predicted"/>
<sequence length="47" mass="5279">MVRFGSWFELDWAGRPNHSMTVRHVVLAGRKLTTYVYAGGKLPTGNT</sequence>
<keyword evidence="2" id="KW-1185">Reference proteome</keyword>
<comment type="caution">
    <text evidence="1">The sequence shown here is derived from an EMBL/GenBank/DDBJ whole genome shotgun (WGS) entry which is preliminary data.</text>
</comment>